<evidence type="ECO:0000313" key="2">
    <source>
        <dbReference type="EMBL" id="GFS17487.1"/>
    </source>
</evidence>
<gene>
    <name evidence="2" type="ORF">ElyMa_004983300</name>
</gene>
<evidence type="ECO:0000313" key="3">
    <source>
        <dbReference type="Proteomes" id="UP000762676"/>
    </source>
</evidence>
<feature type="compositionally biased region" description="Basic and acidic residues" evidence="1">
    <location>
        <begin position="112"/>
        <end position="125"/>
    </location>
</feature>
<evidence type="ECO:0000256" key="1">
    <source>
        <dbReference type="SAM" id="MobiDB-lite"/>
    </source>
</evidence>
<accession>A0AAV4J927</accession>
<dbReference type="EMBL" id="BMAT01009971">
    <property type="protein sequence ID" value="GFS17487.1"/>
    <property type="molecule type" value="Genomic_DNA"/>
</dbReference>
<sequence length="125" mass="13429">MYHLAGLAVDCPVAAVSSRGCVIGQSSGQSVRLISSQVVNTRVALGKDSNVSQDYIQTFLFRVIETVEIGLVVALAVFGVKSNAFTLYARRPCPDCNDLEVDAPDGDVNKVGPRDDLENRGHARH</sequence>
<comment type="caution">
    <text evidence="2">The sequence shown here is derived from an EMBL/GenBank/DDBJ whole genome shotgun (WGS) entry which is preliminary data.</text>
</comment>
<keyword evidence="3" id="KW-1185">Reference proteome</keyword>
<reference evidence="2 3" key="1">
    <citation type="journal article" date="2021" name="Elife">
        <title>Chloroplast acquisition without the gene transfer in kleptoplastic sea slugs, Plakobranchus ocellatus.</title>
        <authorList>
            <person name="Maeda T."/>
            <person name="Takahashi S."/>
            <person name="Yoshida T."/>
            <person name="Shimamura S."/>
            <person name="Takaki Y."/>
            <person name="Nagai Y."/>
            <person name="Toyoda A."/>
            <person name="Suzuki Y."/>
            <person name="Arimoto A."/>
            <person name="Ishii H."/>
            <person name="Satoh N."/>
            <person name="Nishiyama T."/>
            <person name="Hasebe M."/>
            <person name="Maruyama T."/>
            <person name="Minagawa J."/>
            <person name="Obokata J."/>
            <person name="Shigenobu S."/>
        </authorList>
    </citation>
    <scope>NUCLEOTIDE SEQUENCE [LARGE SCALE GENOMIC DNA]</scope>
</reference>
<proteinExistence type="predicted"/>
<name>A0AAV4J927_9GAST</name>
<dbReference type="Proteomes" id="UP000762676">
    <property type="component" value="Unassembled WGS sequence"/>
</dbReference>
<feature type="region of interest" description="Disordered" evidence="1">
    <location>
        <begin position="97"/>
        <end position="125"/>
    </location>
</feature>
<dbReference type="AlphaFoldDB" id="A0AAV4J927"/>
<organism evidence="2 3">
    <name type="scientific">Elysia marginata</name>
    <dbReference type="NCBI Taxonomy" id="1093978"/>
    <lineage>
        <taxon>Eukaryota</taxon>
        <taxon>Metazoa</taxon>
        <taxon>Spiralia</taxon>
        <taxon>Lophotrochozoa</taxon>
        <taxon>Mollusca</taxon>
        <taxon>Gastropoda</taxon>
        <taxon>Heterobranchia</taxon>
        <taxon>Euthyneura</taxon>
        <taxon>Panpulmonata</taxon>
        <taxon>Sacoglossa</taxon>
        <taxon>Placobranchoidea</taxon>
        <taxon>Plakobranchidae</taxon>
        <taxon>Elysia</taxon>
    </lineage>
</organism>
<protein>
    <submittedName>
        <fullName evidence="2">Uncharacterized protein</fullName>
    </submittedName>
</protein>